<dbReference type="Proteomes" id="UP000813444">
    <property type="component" value="Unassembled WGS sequence"/>
</dbReference>
<keyword evidence="3" id="KW-1185">Reference proteome</keyword>
<protein>
    <submittedName>
        <fullName evidence="2">Uncharacterized protein</fullName>
    </submittedName>
</protein>
<keyword evidence="1" id="KW-1133">Transmembrane helix</keyword>
<name>A0A8K0T1B5_9HYPO</name>
<accession>A0A8K0T1B5</accession>
<evidence type="ECO:0000313" key="3">
    <source>
        <dbReference type="Proteomes" id="UP000813444"/>
    </source>
</evidence>
<feature type="transmembrane region" description="Helical" evidence="1">
    <location>
        <begin position="133"/>
        <end position="154"/>
    </location>
</feature>
<keyword evidence="1" id="KW-0472">Membrane</keyword>
<evidence type="ECO:0000256" key="1">
    <source>
        <dbReference type="SAM" id="Phobius"/>
    </source>
</evidence>
<feature type="transmembrane region" description="Helical" evidence="1">
    <location>
        <begin position="209"/>
        <end position="227"/>
    </location>
</feature>
<reference evidence="2" key="1">
    <citation type="journal article" date="2021" name="Nat. Commun.">
        <title>Genetic determinants of endophytism in the Arabidopsis root mycobiome.</title>
        <authorList>
            <person name="Mesny F."/>
            <person name="Miyauchi S."/>
            <person name="Thiergart T."/>
            <person name="Pickel B."/>
            <person name="Atanasova L."/>
            <person name="Karlsson M."/>
            <person name="Huettel B."/>
            <person name="Barry K.W."/>
            <person name="Haridas S."/>
            <person name="Chen C."/>
            <person name="Bauer D."/>
            <person name="Andreopoulos W."/>
            <person name="Pangilinan J."/>
            <person name="LaButti K."/>
            <person name="Riley R."/>
            <person name="Lipzen A."/>
            <person name="Clum A."/>
            <person name="Drula E."/>
            <person name="Henrissat B."/>
            <person name="Kohler A."/>
            <person name="Grigoriev I.V."/>
            <person name="Martin F.M."/>
            <person name="Hacquard S."/>
        </authorList>
    </citation>
    <scope>NUCLEOTIDE SEQUENCE</scope>
    <source>
        <strain evidence="2">MPI-CAGE-CH-0235</strain>
    </source>
</reference>
<dbReference type="AlphaFoldDB" id="A0A8K0T1B5"/>
<gene>
    <name evidence="2" type="ORF">B0I35DRAFT_475578</name>
</gene>
<sequence>MQRLPSRLSSFRRESVVIVAANSPDIVELGESLTPSAKNRPKPVGHKLDSYARANQLMMEAGHVVFANTTPIVDATVETLHYAFAGQGSSQPLSNLIIVESRPQRYETEFGEGALSLTRLLRLAGEAGIEGHLWAYIPGCVCVCIATLGDWLFFCDALRRAGLGACEVENCVLGPDIVVFGTYKDVKLAERVWWKAQASPESVDFTGRAFLMILFPTLSGSICLYMLQTQD</sequence>
<organism evidence="2 3">
    <name type="scientific">Stachybotrys elegans</name>
    <dbReference type="NCBI Taxonomy" id="80388"/>
    <lineage>
        <taxon>Eukaryota</taxon>
        <taxon>Fungi</taxon>
        <taxon>Dikarya</taxon>
        <taxon>Ascomycota</taxon>
        <taxon>Pezizomycotina</taxon>
        <taxon>Sordariomycetes</taxon>
        <taxon>Hypocreomycetidae</taxon>
        <taxon>Hypocreales</taxon>
        <taxon>Stachybotryaceae</taxon>
        <taxon>Stachybotrys</taxon>
    </lineage>
</organism>
<evidence type="ECO:0000313" key="2">
    <source>
        <dbReference type="EMBL" id="KAH7324326.1"/>
    </source>
</evidence>
<comment type="caution">
    <text evidence="2">The sequence shown here is derived from an EMBL/GenBank/DDBJ whole genome shotgun (WGS) entry which is preliminary data.</text>
</comment>
<proteinExistence type="predicted"/>
<keyword evidence="1" id="KW-0812">Transmembrane</keyword>
<dbReference type="EMBL" id="JAGPNK010000003">
    <property type="protein sequence ID" value="KAH7324326.1"/>
    <property type="molecule type" value="Genomic_DNA"/>
</dbReference>